<proteinExistence type="predicted"/>
<dbReference type="Pfam" id="PF20178">
    <property type="entry name" value="ToxA_N"/>
    <property type="match status" value="1"/>
</dbReference>
<organism evidence="6 7">
    <name type="scientific">Pseudomonas libanensis</name>
    <dbReference type="NCBI Taxonomy" id="75588"/>
    <lineage>
        <taxon>Bacteria</taxon>
        <taxon>Pseudomonadati</taxon>
        <taxon>Pseudomonadota</taxon>
        <taxon>Gammaproteobacteria</taxon>
        <taxon>Pseudomonadales</taxon>
        <taxon>Pseudomonadaceae</taxon>
        <taxon>Pseudomonas</taxon>
    </lineage>
</organism>
<keyword evidence="2" id="KW-0677">Repeat</keyword>
<dbReference type="SUPFAM" id="SSF52058">
    <property type="entry name" value="L domain-like"/>
    <property type="match status" value="1"/>
</dbReference>
<dbReference type="GO" id="GO:0005737">
    <property type="term" value="C:cytoplasm"/>
    <property type="evidence" value="ECO:0007669"/>
    <property type="project" value="TreeGrafter"/>
</dbReference>
<feature type="compositionally biased region" description="Polar residues" evidence="3">
    <location>
        <begin position="1035"/>
        <end position="1045"/>
    </location>
</feature>
<dbReference type="PATRIC" id="fig|75588.4.peg.665"/>
<protein>
    <recommendedName>
        <fullName evidence="5">Dermonecrotic toxin N-terminal domain-containing protein</fullName>
    </recommendedName>
</protein>
<dbReference type="InterPro" id="IPR046673">
    <property type="entry name" value="ToxA_N"/>
</dbReference>
<evidence type="ECO:0000313" key="7">
    <source>
        <dbReference type="Proteomes" id="UP000051446"/>
    </source>
</evidence>
<gene>
    <name evidence="6" type="ORF">TU73_19580</name>
</gene>
<dbReference type="PANTHER" id="PTHR48051">
    <property type="match status" value="1"/>
</dbReference>
<evidence type="ECO:0000259" key="5">
    <source>
        <dbReference type="Pfam" id="PF20178"/>
    </source>
</evidence>
<dbReference type="SMART" id="SM00369">
    <property type="entry name" value="LRR_TYP"/>
    <property type="match status" value="7"/>
</dbReference>
<keyword evidence="4" id="KW-0732">Signal</keyword>
<dbReference type="RefSeq" id="WP_057013608.1">
    <property type="nucleotide sequence ID" value="NZ_JYLH01000013.1"/>
</dbReference>
<accession>A0A0R2Y414</accession>
<sequence>MSTPTLLAQHLILATNSAPASLPAALPQWLGNASSARRQALKETTPLFVDWHIDTRRQQQAPLKLAVAASWEAQNRVDTALATLQTPEEFATPLLQQALRQRFGAEADVAATYLRLYTPLNTPLLALPTAAVKTWNVSLVQAALHNFDTAEAEENAYTVDSTFITQISDSGQFSTLPKVKAQIGIAPFIKLCRELDIGKQYQRYLKRFFGFEDAVLKAALRNKVTQNLKADARAALHMARLKKDVSDSVFHLLDRQLAGLEGMMLEGKPLLSHDLSLMGAPLTGMVLFAADLELHRTAVPMVAYIPGDPQSPFKYYPNGMAFMQDLTGKLRSADYQQFFSRFVSHEHRGYFLADLNSRLSQVVWHQHAPGDARPTWRDKPSAKPNLQFSAAKTQGDLFEHLYEAKLNQLLNDARTSAVPTADADSKARWQRWESLKKIGETLLEIAAFIATPLVPPLGALMLGYTAYQLLDDTFEGIVDWAEGLKKQALGHLMSITEQMLQLGMFVVGAPIAQGLLRQALPKELWDFFDRLKPVTSDDGKTRLWNPDLQPYSHDIQLTAESRPNDKGLHGHQDKQLLPRDGQYFAVEQQEGSAFLRHPTRAHAYQPRITGNGKGAWVTELDQPLTWDRTTLLRRLGPPADRLSDARLEQALVISGTDEAALRKMYMDREPAPPLLADTLKRVNIDQQLQDFIDQMNSDDPTQYQQADHQTQLWLLSQTALWPESKTLRLLNAKGETVWEHQGRSDAAVAQIHEAQVKNGDLLKTLLETLDEAERKTLLEEEFGGPSLQLHVRAATLRKKLARQAQEKRASLFDARYCGLELARDARVQKIIDTAPGLPTSAAEEVLRTATGQELLDIDQGTLPMQLIDRARWAAHEVRVNRALEGLHMDALENNDTHRLALHSLENLPGWSAQVRLEITDFSRTGKVRDAIGRPQAAIQRVLVRTIEGDFIPEGDKGALLAETDFYTAVLQALPDAQRDALGIHIGQGPLLRQTLLEHALPREALGKLLAEVPVRKPSFDPRKMRLPGGMEGYEASQSAPGSSGQEALESQLLHELYPNLRPDQVAEALAFLRTQTPSTLRRLQHMQREFLQMETNLTAWHLNPPRTLLGTQLPINTDLIIAEQQNRWHWKQQLIRAWRHETPVDHYNPDARGNMLDLTWPVYGELPPLNANFPTITYLELSGYPGTQGVPGFLARFPSLRGVSIRDIKLTTLPNELTTLPNLNTLTLRNCGLRLIEQSRASLGALRELKTLDLSNNPLELAPNVERMAQLQRLDLSQTGISQFPAGLVDRPQLVHANLSDNALQTLPDALFALSSEDARAFDLTGNSTITPTTLKKVKTYCQNTGEHFGVDADVDERRLVHQLYPSFTDREASRFIFGLPGSLDESLPQLVHLKADYERLQTDLEQWAVDVPQQHPRTNAPLEQQAQAQQQVLRQQFKALLETCWRRETPLDTTRTTPADTHELVSTLPVLGDLPQLNAKFNHVSKLDLRGEETTSIPVGFLKCFPNLESLLIHRYALSDIPYEVFQLPKLKTLSLSRSHIRLTPTSADALSGLENLEYLDLSDNSLEITPDVSKMPRLTTLLIENCGLTQAPHGTFNLRSLSQLNLSDNQISMLPSDILEVNPDLADGFDLSGNRFTPTTLIMLHRYYNRTAVSFGVPEAIQLPANIHDPELSTESSETDVDE</sequence>
<reference evidence="6 7" key="1">
    <citation type="submission" date="2015-02" db="EMBL/GenBank/DDBJ databases">
        <title>Pseudomonas helleri sp. nov. and Pseudomonas weihenstephanensis sp. nov., isolated from raw cows milk.</title>
        <authorList>
            <person name="von Neubeck M."/>
            <person name="Huptas C."/>
            <person name="Wenning M."/>
            <person name="Scherer S."/>
        </authorList>
    </citation>
    <scope>NUCLEOTIDE SEQUENCE [LARGE SCALE GENOMIC DNA]</scope>
    <source>
        <strain evidence="6 7">DSM 17149</strain>
    </source>
</reference>
<evidence type="ECO:0000256" key="4">
    <source>
        <dbReference type="SAM" id="SignalP"/>
    </source>
</evidence>
<evidence type="ECO:0000256" key="2">
    <source>
        <dbReference type="ARBA" id="ARBA00022737"/>
    </source>
</evidence>
<feature type="region of interest" description="Disordered" evidence="3">
    <location>
        <begin position="1027"/>
        <end position="1047"/>
    </location>
</feature>
<dbReference type="Proteomes" id="UP000051446">
    <property type="component" value="Unassembled WGS sequence"/>
</dbReference>
<evidence type="ECO:0000313" key="6">
    <source>
        <dbReference type="EMBL" id="KRP43128.1"/>
    </source>
</evidence>
<dbReference type="InterPro" id="IPR001611">
    <property type="entry name" value="Leu-rich_rpt"/>
</dbReference>
<feature type="signal peptide" evidence="4">
    <location>
        <begin position="1"/>
        <end position="20"/>
    </location>
</feature>
<dbReference type="Gene3D" id="3.80.10.10">
    <property type="entry name" value="Ribonuclease Inhibitor"/>
    <property type="match status" value="2"/>
</dbReference>
<dbReference type="PROSITE" id="PS51450">
    <property type="entry name" value="LRR"/>
    <property type="match status" value="3"/>
</dbReference>
<evidence type="ECO:0000256" key="1">
    <source>
        <dbReference type="ARBA" id="ARBA00022614"/>
    </source>
</evidence>
<dbReference type="InterPro" id="IPR003591">
    <property type="entry name" value="Leu-rich_rpt_typical-subtyp"/>
</dbReference>
<dbReference type="PANTHER" id="PTHR48051:SF1">
    <property type="entry name" value="RAS SUPPRESSOR PROTEIN 1"/>
    <property type="match status" value="1"/>
</dbReference>
<dbReference type="Pfam" id="PF13855">
    <property type="entry name" value="LRR_8"/>
    <property type="match status" value="1"/>
</dbReference>
<comment type="caution">
    <text evidence="6">The sequence shown here is derived from an EMBL/GenBank/DDBJ whole genome shotgun (WGS) entry which is preliminary data.</text>
</comment>
<feature type="domain" description="Dermonecrotic toxin N-terminal" evidence="5">
    <location>
        <begin position="82"/>
        <end position="345"/>
    </location>
</feature>
<dbReference type="InterPro" id="IPR050216">
    <property type="entry name" value="LRR_domain-containing"/>
</dbReference>
<keyword evidence="1" id="KW-0433">Leucine-rich repeat</keyword>
<evidence type="ECO:0000256" key="3">
    <source>
        <dbReference type="SAM" id="MobiDB-lite"/>
    </source>
</evidence>
<dbReference type="EMBL" id="JYLH01000013">
    <property type="protein sequence ID" value="KRP43128.1"/>
    <property type="molecule type" value="Genomic_DNA"/>
</dbReference>
<feature type="chain" id="PRO_5006428475" description="Dermonecrotic toxin N-terminal domain-containing protein" evidence="4">
    <location>
        <begin position="21"/>
        <end position="1685"/>
    </location>
</feature>
<name>A0A0R2Y414_9PSED</name>
<dbReference type="InterPro" id="IPR032675">
    <property type="entry name" value="LRR_dom_sf"/>
</dbReference>